<dbReference type="Gene3D" id="3.30.70.100">
    <property type="match status" value="1"/>
</dbReference>
<evidence type="ECO:0000256" key="5">
    <source>
        <dbReference type="ARBA" id="ARBA00023065"/>
    </source>
</evidence>
<evidence type="ECO:0000256" key="10">
    <source>
        <dbReference type="ARBA" id="ARBA00043201"/>
    </source>
</evidence>
<evidence type="ECO:0000256" key="8">
    <source>
        <dbReference type="ARBA" id="ARBA00038171"/>
    </source>
</evidence>
<evidence type="ECO:0000313" key="13">
    <source>
        <dbReference type="Proteomes" id="UP000515203"/>
    </source>
</evidence>
<evidence type="ECO:0000256" key="2">
    <source>
        <dbReference type="ARBA" id="ARBA00022723"/>
    </source>
</evidence>
<dbReference type="GO" id="GO:0006825">
    <property type="term" value="P:copper ion transport"/>
    <property type="evidence" value="ECO:0007669"/>
    <property type="project" value="UniProtKB-KW"/>
</dbReference>
<dbReference type="AlphaFoldDB" id="A0A6P6E9W0"/>
<dbReference type="InParanoid" id="A0A6P6E9W0"/>
<dbReference type="InterPro" id="IPR017969">
    <property type="entry name" value="Heavy-metal-associated_CS"/>
</dbReference>
<dbReference type="PROSITE" id="PS01047">
    <property type="entry name" value="HMA_1"/>
    <property type="match status" value="1"/>
</dbReference>
<dbReference type="CDD" id="cd00371">
    <property type="entry name" value="HMA"/>
    <property type="match status" value="1"/>
</dbReference>
<dbReference type="GO" id="GO:0016531">
    <property type="term" value="F:copper chaperone activity"/>
    <property type="evidence" value="ECO:0007669"/>
    <property type="project" value="TreeGrafter"/>
</dbReference>
<dbReference type="RefSeq" id="XP_023568991.1">
    <property type="nucleotide sequence ID" value="XM_023713223.1"/>
</dbReference>
<keyword evidence="6" id="KW-0143">Chaperone</keyword>
<dbReference type="CTD" id="475"/>
<comment type="similarity">
    <text evidence="8">Belongs to the ATX1 family.</text>
</comment>
<feature type="domain" description="HMA" evidence="12">
    <location>
        <begin position="20"/>
        <end position="82"/>
    </location>
</feature>
<keyword evidence="13" id="KW-1185">Reference proteome</keyword>
<evidence type="ECO:0000256" key="6">
    <source>
        <dbReference type="ARBA" id="ARBA00023186"/>
    </source>
</evidence>
<dbReference type="InterPro" id="IPR036163">
    <property type="entry name" value="HMA_dom_sf"/>
</dbReference>
<evidence type="ECO:0000256" key="9">
    <source>
        <dbReference type="ARBA" id="ARBA00040962"/>
    </source>
</evidence>
<keyword evidence="1" id="KW-0813">Transport</keyword>
<dbReference type="SUPFAM" id="SSF55008">
    <property type="entry name" value="HMA, heavy metal-associated domain"/>
    <property type="match status" value="1"/>
</dbReference>
<proteinExistence type="inferred from homology"/>
<keyword evidence="5" id="KW-0406">Ion transport</keyword>
<sequence>MILLWITVDSRARPRNFLKERKHEFSVDMTCEGCAEAVSRVLNKLGGVQFSVDLPSKKVCIDSEHSVDTLLATLNKTGKAVSYVGPK</sequence>
<evidence type="ECO:0000256" key="7">
    <source>
        <dbReference type="ARBA" id="ARBA00037651"/>
    </source>
</evidence>
<reference evidence="14" key="1">
    <citation type="submission" date="2025-08" db="UniProtKB">
        <authorList>
            <consortium name="RefSeq"/>
        </authorList>
    </citation>
    <scope>IDENTIFICATION</scope>
</reference>
<evidence type="ECO:0000256" key="11">
    <source>
        <dbReference type="ARBA" id="ARBA00046351"/>
    </source>
</evidence>
<dbReference type="InterPro" id="IPR051881">
    <property type="entry name" value="Copper_transport_ATOX1-like"/>
</dbReference>
<dbReference type="OrthoDB" id="689350at2759"/>
<dbReference type="GO" id="GO:0005829">
    <property type="term" value="C:cytosol"/>
    <property type="evidence" value="ECO:0007669"/>
    <property type="project" value="TreeGrafter"/>
</dbReference>
<dbReference type="GeneID" id="105741942"/>
<dbReference type="GO" id="GO:0046872">
    <property type="term" value="F:metal ion binding"/>
    <property type="evidence" value="ECO:0007669"/>
    <property type="project" value="UniProtKB-KW"/>
</dbReference>
<comment type="subunit">
    <text evidence="11">Homodimer. Interacts with ATP7B. Interacts with ATP7A. Interacts (via dimer form) with SLC31A1 (via C-terminal domain); this interaction improves ATOX1 stability and controls intracellular Cu(I) levels.</text>
</comment>
<dbReference type="Proteomes" id="UP000515203">
    <property type="component" value="Unplaced"/>
</dbReference>
<evidence type="ECO:0000256" key="4">
    <source>
        <dbReference type="ARBA" id="ARBA00023008"/>
    </source>
</evidence>
<keyword evidence="2" id="KW-0479">Metal-binding</keyword>
<protein>
    <recommendedName>
        <fullName evidence="9">Copper transport protein ATOX1</fullName>
    </recommendedName>
    <alternativeName>
        <fullName evidence="10">Metal transport protein ATX1</fullName>
    </alternativeName>
</protein>
<dbReference type="PANTHER" id="PTHR46365:SF1">
    <property type="entry name" value="COPPER TRANSPORT PROTEIN ATOX1"/>
    <property type="match status" value="1"/>
</dbReference>
<gene>
    <name evidence="14" type="primary">Atox1</name>
</gene>
<comment type="function">
    <text evidence="7">Binds and deliver cytosolic copper to the copper ATPase proteins. May be important in cellular antioxidant defense.</text>
</comment>
<accession>A0A6P6E9W0</accession>
<keyword evidence="4" id="KW-0186">Copper</keyword>
<dbReference type="FunFam" id="3.30.70.100:FF:000008">
    <property type="entry name" value="Copper transport protein ATOX1"/>
    <property type="match status" value="1"/>
</dbReference>
<evidence type="ECO:0000256" key="3">
    <source>
        <dbReference type="ARBA" id="ARBA00022796"/>
    </source>
</evidence>
<dbReference type="InterPro" id="IPR006121">
    <property type="entry name" value="HMA_dom"/>
</dbReference>
<name>A0A6P6E9W0_OCTDE</name>
<evidence type="ECO:0000259" key="12">
    <source>
        <dbReference type="PROSITE" id="PS50846"/>
    </source>
</evidence>
<evidence type="ECO:0000313" key="14">
    <source>
        <dbReference type="RefSeq" id="XP_023568991.1"/>
    </source>
</evidence>
<dbReference type="FunCoup" id="A0A6P6E9W0">
    <property type="interactions" value="1527"/>
</dbReference>
<dbReference type="Pfam" id="PF00403">
    <property type="entry name" value="HMA"/>
    <property type="match status" value="1"/>
</dbReference>
<organism evidence="13 14">
    <name type="scientific">Octodon degus</name>
    <name type="common">Degu</name>
    <name type="synonym">Sciurus degus</name>
    <dbReference type="NCBI Taxonomy" id="10160"/>
    <lineage>
        <taxon>Eukaryota</taxon>
        <taxon>Metazoa</taxon>
        <taxon>Chordata</taxon>
        <taxon>Craniata</taxon>
        <taxon>Vertebrata</taxon>
        <taxon>Euteleostomi</taxon>
        <taxon>Mammalia</taxon>
        <taxon>Eutheria</taxon>
        <taxon>Euarchontoglires</taxon>
        <taxon>Glires</taxon>
        <taxon>Rodentia</taxon>
        <taxon>Hystricomorpha</taxon>
        <taxon>Octodontidae</taxon>
        <taxon>Octodon</taxon>
    </lineage>
</organism>
<evidence type="ECO:0000256" key="1">
    <source>
        <dbReference type="ARBA" id="ARBA00022448"/>
    </source>
</evidence>
<dbReference type="PROSITE" id="PS50846">
    <property type="entry name" value="HMA_2"/>
    <property type="match status" value="1"/>
</dbReference>
<keyword evidence="3" id="KW-0187">Copper transport</keyword>
<dbReference type="PANTHER" id="PTHR46365">
    <property type="entry name" value="COPPER TRANSPORT PROTEIN ATOX1"/>
    <property type="match status" value="1"/>
</dbReference>